<proteinExistence type="predicted"/>
<evidence type="ECO:0000313" key="3">
    <source>
        <dbReference type="EMBL" id="ACL06519.1"/>
    </source>
</evidence>
<dbReference type="Gene3D" id="2.40.110.10">
    <property type="entry name" value="Butyryl-CoA Dehydrogenase, subunit A, domain 2"/>
    <property type="match status" value="1"/>
</dbReference>
<evidence type="ECO:0000313" key="4">
    <source>
        <dbReference type="Proteomes" id="UP000000739"/>
    </source>
</evidence>
<dbReference type="RefSeq" id="WP_015949557.1">
    <property type="nucleotide sequence ID" value="NC_011768.1"/>
</dbReference>
<dbReference type="InterPro" id="IPR046373">
    <property type="entry name" value="Acyl-CoA_Oxase/DH_mid-dom_sf"/>
</dbReference>
<dbReference type="GO" id="GO:0050660">
    <property type="term" value="F:flavin adenine dinucleotide binding"/>
    <property type="evidence" value="ECO:0007669"/>
    <property type="project" value="InterPro"/>
</dbReference>
<feature type="domain" description="Acyl-CoA dehydrogenase/oxidase N-terminal" evidence="2">
    <location>
        <begin position="11"/>
        <end position="116"/>
    </location>
</feature>
<dbReference type="GO" id="GO:0003995">
    <property type="term" value="F:acyl-CoA dehydrogenase activity"/>
    <property type="evidence" value="ECO:0007669"/>
    <property type="project" value="TreeGrafter"/>
</dbReference>
<dbReference type="Proteomes" id="UP000000739">
    <property type="component" value="Chromosome"/>
</dbReference>
<accession>B8FD88</accession>
<dbReference type="HOGENOM" id="CLU_773570_0_0_7"/>
<sequence>MKNDQAVSKMETVAAEFAADRIAPAQLYKAEEFPMELWKAMGEAGILGIGVPKEFGGQGGGYTDIARCGRILGAAGHSLGLTVSWMLHLAAAKFLIMNMGTREQKEDLLPKLARGEITMSLSISEPKTGAHPKHMKTRAVLEDGGYVISGEKAYLTNGPIAGMYAVIAVTDEKEGKKQFTAFLVPRETPGLTVGENMALDFFKPSPHGGIVLEACKVPESAVLGPFNQGYESIVKAFRDTEDILMMGPVCGGMDRIGELLAEQVKKAETPTDEKLEALGLYLSLCKGLFALALHGAEKLDKGTFDPDLAMIPVAFRFISRKALKVAHDIIEDMEPEEGSELAVTLNDLIFSGRIAGNVSKIKQKMMGKAALI</sequence>
<reference evidence="3 4" key="1">
    <citation type="journal article" date="2012" name="Environ. Microbiol.">
        <title>The genome sequence of Desulfatibacillum alkenivorans AK-01: a blueprint for anaerobic alkane oxidation.</title>
        <authorList>
            <person name="Callaghan A.V."/>
            <person name="Morris B.E."/>
            <person name="Pereira I.A."/>
            <person name="McInerney M.J."/>
            <person name="Austin R.N."/>
            <person name="Groves J.T."/>
            <person name="Kukor J.J."/>
            <person name="Suflita J.M."/>
            <person name="Young L.Y."/>
            <person name="Zylstra G.J."/>
            <person name="Wawrik B."/>
        </authorList>
    </citation>
    <scope>NUCLEOTIDE SEQUENCE [LARGE SCALE GENOMIC DNA]</scope>
    <source>
        <strain evidence="3 4">AK-01</strain>
    </source>
</reference>
<dbReference type="Pfam" id="PF02771">
    <property type="entry name" value="Acyl-CoA_dh_N"/>
    <property type="match status" value="1"/>
</dbReference>
<dbReference type="InterPro" id="IPR037069">
    <property type="entry name" value="AcylCoA_DH/ox_N_sf"/>
</dbReference>
<evidence type="ECO:0000259" key="1">
    <source>
        <dbReference type="Pfam" id="PF02770"/>
    </source>
</evidence>
<name>B8FD88_DESAL</name>
<gene>
    <name evidence="3" type="ordered locus">Dalk_4842</name>
</gene>
<dbReference type="eggNOG" id="COG1960">
    <property type="taxonomic scope" value="Bacteria"/>
</dbReference>
<keyword evidence="4" id="KW-1185">Reference proteome</keyword>
<feature type="domain" description="Acyl-CoA oxidase/dehydrogenase middle" evidence="1">
    <location>
        <begin position="121"/>
        <end position="197"/>
    </location>
</feature>
<dbReference type="PANTHER" id="PTHR43884:SF12">
    <property type="entry name" value="ISOVALERYL-COA DEHYDROGENASE, MITOCHONDRIAL-RELATED"/>
    <property type="match status" value="1"/>
</dbReference>
<dbReference type="InterPro" id="IPR006091">
    <property type="entry name" value="Acyl-CoA_Oxase/DH_mid-dom"/>
</dbReference>
<dbReference type="PANTHER" id="PTHR43884">
    <property type="entry name" value="ACYL-COA DEHYDROGENASE"/>
    <property type="match status" value="1"/>
</dbReference>
<dbReference type="KEGG" id="dal:Dalk_4842"/>
<dbReference type="Gene3D" id="1.10.540.10">
    <property type="entry name" value="Acyl-CoA dehydrogenase/oxidase, N-terminal domain"/>
    <property type="match status" value="1"/>
</dbReference>
<dbReference type="SUPFAM" id="SSF56645">
    <property type="entry name" value="Acyl-CoA dehydrogenase NM domain-like"/>
    <property type="match status" value="1"/>
</dbReference>
<evidence type="ECO:0000259" key="2">
    <source>
        <dbReference type="Pfam" id="PF02771"/>
    </source>
</evidence>
<dbReference type="InterPro" id="IPR009100">
    <property type="entry name" value="AcylCoA_DH/oxidase_NM_dom_sf"/>
</dbReference>
<dbReference type="EMBL" id="CP001322">
    <property type="protein sequence ID" value="ACL06519.1"/>
    <property type="molecule type" value="Genomic_DNA"/>
</dbReference>
<protein>
    <submittedName>
        <fullName evidence="3">Acyl-CoA dehydrogenase domain protein</fullName>
    </submittedName>
</protein>
<dbReference type="Pfam" id="PF02770">
    <property type="entry name" value="Acyl-CoA_dh_M"/>
    <property type="match status" value="1"/>
</dbReference>
<organism evidence="3 4">
    <name type="scientific">Desulfatibacillum aliphaticivorans</name>
    <dbReference type="NCBI Taxonomy" id="218208"/>
    <lineage>
        <taxon>Bacteria</taxon>
        <taxon>Pseudomonadati</taxon>
        <taxon>Thermodesulfobacteriota</taxon>
        <taxon>Desulfobacteria</taxon>
        <taxon>Desulfobacterales</taxon>
        <taxon>Desulfatibacillaceae</taxon>
        <taxon>Desulfatibacillum</taxon>
    </lineage>
</organism>
<dbReference type="AlphaFoldDB" id="B8FD88"/>
<dbReference type="InterPro" id="IPR013786">
    <property type="entry name" value="AcylCoA_DH/ox_N"/>
</dbReference>